<evidence type="ECO:0000313" key="4">
    <source>
        <dbReference type="Proteomes" id="UP000008898"/>
    </source>
</evidence>
<feature type="domain" description="DUF6250" evidence="2">
    <location>
        <begin position="81"/>
        <end position="247"/>
    </location>
</feature>
<dbReference type="KEGG" id="zga:ZOBELLIA_3456"/>
<evidence type="ECO:0000259" key="2">
    <source>
        <dbReference type="Pfam" id="PF19763"/>
    </source>
</evidence>
<reference evidence="4" key="1">
    <citation type="submission" date="2009-07" db="EMBL/GenBank/DDBJ databases">
        <title>Complete genome sequence of Zobellia galactanivorans Dsij.</title>
        <authorList>
            <consortium name="Genoscope - CEA"/>
        </authorList>
    </citation>
    <scope>NUCLEOTIDE SEQUENCE [LARGE SCALE GENOMIC DNA]</scope>
    <source>
        <strain evidence="4">DSM 12802 / CCUG 47099 / CIP 106680 / NCIMB 13871 / Dsij</strain>
    </source>
</reference>
<dbReference type="Proteomes" id="UP000008898">
    <property type="component" value="Chromosome"/>
</dbReference>
<organism evidence="3 4">
    <name type="scientific">Zobellia galactanivorans (strain DSM 12802 / CCUG 47099 / CIP 106680 / NCIMB 13871 / Dsij)</name>
    <dbReference type="NCBI Taxonomy" id="63186"/>
    <lineage>
        <taxon>Bacteria</taxon>
        <taxon>Pseudomonadati</taxon>
        <taxon>Bacteroidota</taxon>
        <taxon>Flavobacteriia</taxon>
        <taxon>Flavobacteriales</taxon>
        <taxon>Flavobacteriaceae</taxon>
        <taxon>Zobellia</taxon>
    </lineage>
</organism>
<accession>G0L123</accession>
<feature type="signal peptide" evidence="1">
    <location>
        <begin position="1"/>
        <end position="32"/>
    </location>
</feature>
<name>G0L123_ZOBGA</name>
<dbReference type="STRING" id="63186.ZOBELLIA_3456"/>
<gene>
    <name evidence="3" type="ordered locus">zobellia_3456</name>
</gene>
<dbReference type="AlphaFoldDB" id="G0L123"/>
<keyword evidence="4" id="KW-1185">Reference proteome</keyword>
<dbReference type="HOGENOM" id="CLU_093875_0_0_10"/>
<dbReference type="Gene3D" id="2.60.120.200">
    <property type="match status" value="1"/>
</dbReference>
<protein>
    <submittedName>
        <fullName evidence="3">Conserved hypothetical periplasmic protein</fullName>
    </submittedName>
</protein>
<evidence type="ECO:0000256" key="1">
    <source>
        <dbReference type="SAM" id="SignalP"/>
    </source>
</evidence>
<dbReference type="Pfam" id="PF19763">
    <property type="entry name" value="DUF6250"/>
    <property type="match status" value="1"/>
</dbReference>
<dbReference type="EMBL" id="FP476056">
    <property type="protein sequence ID" value="CAZ97594.1"/>
    <property type="molecule type" value="Genomic_DNA"/>
</dbReference>
<feature type="chain" id="PRO_5003402119" evidence="1">
    <location>
        <begin position="33"/>
        <end position="259"/>
    </location>
</feature>
<evidence type="ECO:0000313" key="3">
    <source>
        <dbReference type="EMBL" id="CAZ97594.1"/>
    </source>
</evidence>
<dbReference type="PATRIC" id="fig|63186.3.peg.3368"/>
<keyword evidence="1" id="KW-0732">Signal</keyword>
<reference evidence="3 4" key="2">
    <citation type="journal article" date="2012" name="Environ. Microbiol.">
        <title>Characterization of the first alginolytic operons in a marine bacterium: from their emergence in marine Flavobacteriia to their independent transfers to marine Proteobacteria and human gut Bacteroides.</title>
        <authorList>
            <person name="Thomas F."/>
            <person name="Barbeyron T."/>
            <person name="Tonon T."/>
            <person name="Genicot S."/>
            <person name="Czjzek M."/>
            <person name="Michel G."/>
        </authorList>
    </citation>
    <scope>NUCLEOTIDE SEQUENCE [LARGE SCALE GENOMIC DNA]</scope>
    <source>
        <strain evidence="4">DSM 12802 / CCUG 47099 / CIP 106680 / NCIMB 13871 / Dsij</strain>
    </source>
</reference>
<sequence length="259" mass="29958">MKKIQKYMSRRITKKIQLTLLLVLSISIKAMGQDERVVINDTLSANASLIFLDSFQLGLGNWQVEQMPKGRVEQKNEKMEITDVSGCTVWLTKKLEGPIMITYDAYVIDEGGPQDRVSDLNCFWMAKDMDNPEDLFANSENRGGKFSNYDSLRLYYMGVGGHDNSKTRFRRYTGNGERPLLPEHDLSEKKYLIKPNKLTQIKIVAYNGIIQYYRDGKRIIDFYDPKPYTSGHFGLRTVNNHMTIDNFKVFSLENKKIEQ</sequence>
<proteinExistence type="predicted"/>
<dbReference type="InterPro" id="IPR046217">
    <property type="entry name" value="DUF6250"/>
</dbReference>